<evidence type="ECO:0000256" key="4">
    <source>
        <dbReference type="ARBA" id="ARBA00023136"/>
    </source>
</evidence>
<protein>
    <recommendedName>
        <fullName evidence="9">DUF1772-domain-containing protein</fullName>
    </recommendedName>
</protein>
<comment type="caution">
    <text evidence="7">The sequence shown here is derived from an EMBL/GenBank/DDBJ whole genome shotgun (WGS) entry which is preliminary data.</text>
</comment>
<reference evidence="7" key="1">
    <citation type="submission" date="2023-06" db="EMBL/GenBank/DDBJ databases">
        <title>Genome-scale phylogeny and comparative genomics of the fungal order Sordariales.</title>
        <authorList>
            <consortium name="Lawrence Berkeley National Laboratory"/>
            <person name="Hensen N."/>
            <person name="Bonometti L."/>
            <person name="Westerberg I."/>
            <person name="Brannstrom I.O."/>
            <person name="Guillou S."/>
            <person name="Cros-Aarteil S."/>
            <person name="Calhoun S."/>
            <person name="Haridas S."/>
            <person name="Kuo A."/>
            <person name="Mondo S."/>
            <person name="Pangilinan J."/>
            <person name="Riley R."/>
            <person name="LaButti K."/>
            <person name="Andreopoulos B."/>
            <person name="Lipzen A."/>
            <person name="Chen C."/>
            <person name="Yanf M."/>
            <person name="Daum C."/>
            <person name="Ng V."/>
            <person name="Clum A."/>
            <person name="Steindorff A."/>
            <person name="Ohm R."/>
            <person name="Martin F."/>
            <person name="Silar P."/>
            <person name="Natvig D."/>
            <person name="Lalanne C."/>
            <person name="Gautier V."/>
            <person name="Ament-velasquez S.L."/>
            <person name="Kruys A."/>
            <person name="Hutchinson M.I."/>
            <person name="Powell A.J."/>
            <person name="Barry K."/>
            <person name="Miller A.N."/>
            <person name="Grigoriev I.V."/>
            <person name="Debuchy R."/>
            <person name="Gladieux P."/>
            <person name="Thoren M.H."/>
            <person name="Johannesson H."/>
        </authorList>
    </citation>
    <scope>NUCLEOTIDE SEQUENCE</scope>
    <source>
        <strain evidence="7">SMH3391-2</strain>
    </source>
</reference>
<evidence type="ECO:0000256" key="5">
    <source>
        <dbReference type="ARBA" id="ARBA00034313"/>
    </source>
</evidence>
<proteinExistence type="inferred from homology"/>
<evidence type="ECO:0000256" key="1">
    <source>
        <dbReference type="ARBA" id="ARBA00004141"/>
    </source>
</evidence>
<feature type="non-terminal residue" evidence="7">
    <location>
        <position position="1"/>
    </location>
</feature>
<dbReference type="PANTHER" id="PTHR35042:SF1">
    <property type="entry name" value="DUF1772-DOMAIN-CONTAINING PROTEIN"/>
    <property type="match status" value="1"/>
</dbReference>
<feature type="transmembrane region" description="Helical" evidence="6">
    <location>
        <begin position="48"/>
        <end position="70"/>
    </location>
</feature>
<dbReference type="EMBL" id="JAULSR010000005">
    <property type="protein sequence ID" value="KAK0617965.1"/>
    <property type="molecule type" value="Genomic_DNA"/>
</dbReference>
<keyword evidence="2 6" id="KW-0812">Transmembrane</keyword>
<dbReference type="InterPro" id="IPR013901">
    <property type="entry name" value="Anthrone_oxy"/>
</dbReference>
<comment type="similarity">
    <text evidence="5">Belongs to the anthrone oxygenase family.</text>
</comment>
<accession>A0AA39WM68</accession>
<evidence type="ECO:0000256" key="3">
    <source>
        <dbReference type="ARBA" id="ARBA00022989"/>
    </source>
</evidence>
<evidence type="ECO:0000256" key="2">
    <source>
        <dbReference type="ARBA" id="ARBA00022692"/>
    </source>
</evidence>
<keyword evidence="3 6" id="KW-1133">Transmembrane helix</keyword>
<keyword evidence="4 6" id="KW-0472">Membrane</keyword>
<gene>
    <name evidence="7" type="ORF">B0T17DRAFT_495184</name>
</gene>
<dbReference type="Pfam" id="PF08592">
    <property type="entry name" value="Anthrone_oxy"/>
    <property type="match status" value="1"/>
</dbReference>
<evidence type="ECO:0008006" key="9">
    <source>
        <dbReference type="Google" id="ProtNLM"/>
    </source>
</evidence>
<dbReference type="AlphaFoldDB" id="A0AA39WM68"/>
<evidence type="ECO:0000256" key="6">
    <source>
        <dbReference type="SAM" id="Phobius"/>
    </source>
</evidence>
<name>A0AA39WM68_9PEZI</name>
<organism evidence="7 8">
    <name type="scientific">Bombardia bombarda</name>
    <dbReference type="NCBI Taxonomy" id="252184"/>
    <lineage>
        <taxon>Eukaryota</taxon>
        <taxon>Fungi</taxon>
        <taxon>Dikarya</taxon>
        <taxon>Ascomycota</taxon>
        <taxon>Pezizomycotina</taxon>
        <taxon>Sordariomycetes</taxon>
        <taxon>Sordariomycetidae</taxon>
        <taxon>Sordariales</taxon>
        <taxon>Lasiosphaeriaceae</taxon>
        <taxon>Bombardia</taxon>
    </lineage>
</organism>
<feature type="transmembrane region" description="Helical" evidence="6">
    <location>
        <begin position="82"/>
        <end position="101"/>
    </location>
</feature>
<sequence length="179" mass="19111">PLRLAQATAIFLSAATAGANLSVSFFTIPRLLESPTPLMLRQWARLYASGKATMPAFAGAASLAYFFLAYHSQRVASSSSKLYLLAGAASVGIVPYTLALMERTNRRLLKKTADAQGMRMSEELVEVGPREEGAKYLVDRWATLNLGRAALSAVAAGVGLYVVLGGFELRGGGLMLRLI</sequence>
<evidence type="ECO:0000313" key="8">
    <source>
        <dbReference type="Proteomes" id="UP001174934"/>
    </source>
</evidence>
<dbReference type="Proteomes" id="UP001174934">
    <property type="component" value="Unassembled WGS sequence"/>
</dbReference>
<comment type="subcellular location">
    <subcellularLocation>
        <location evidence="1">Membrane</location>
        <topology evidence="1">Multi-pass membrane protein</topology>
    </subcellularLocation>
</comment>
<dbReference type="PANTHER" id="PTHR35042">
    <property type="entry name" value="ANTHRONE OXYGENASE ENCC"/>
    <property type="match status" value="1"/>
</dbReference>
<feature type="transmembrane region" description="Helical" evidence="6">
    <location>
        <begin position="149"/>
        <end position="169"/>
    </location>
</feature>
<evidence type="ECO:0000313" key="7">
    <source>
        <dbReference type="EMBL" id="KAK0617965.1"/>
    </source>
</evidence>
<keyword evidence="8" id="KW-1185">Reference proteome</keyword>
<dbReference type="GO" id="GO:0016020">
    <property type="term" value="C:membrane"/>
    <property type="evidence" value="ECO:0007669"/>
    <property type="project" value="UniProtKB-SubCell"/>
</dbReference>